<feature type="domain" description="DUF732" evidence="1">
    <location>
        <begin position="47"/>
        <end position="104"/>
    </location>
</feature>
<dbReference type="OrthoDB" id="4729208at2"/>
<gene>
    <name evidence="2" type="ORF">EAH80_00110</name>
</gene>
<organism evidence="2 3">
    <name type="scientific">Mycolicibacterium hodleri</name>
    <dbReference type="NCBI Taxonomy" id="49897"/>
    <lineage>
        <taxon>Bacteria</taxon>
        <taxon>Bacillati</taxon>
        <taxon>Actinomycetota</taxon>
        <taxon>Actinomycetes</taxon>
        <taxon>Mycobacteriales</taxon>
        <taxon>Mycobacteriaceae</taxon>
        <taxon>Mycolicibacterium</taxon>
    </lineage>
</organism>
<name>A0A502EJC7_9MYCO</name>
<accession>A0A502EJC7</accession>
<reference evidence="2 3" key="1">
    <citation type="journal article" date="2019" name="Environ. Microbiol.">
        <title>Species interactions and distinct microbial communities in high Arctic permafrost affected cryosols are associated with the CH4 and CO2 gas fluxes.</title>
        <authorList>
            <person name="Altshuler I."/>
            <person name="Hamel J."/>
            <person name="Turney S."/>
            <person name="Magnuson E."/>
            <person name="Levesque R."/>
            <person name="Greer C."/>
            <person name="Whyte L.G."/>
        </authorList>
    </citation>
    <scope>NUCLEOTIDE SEQUENCE [LARGE SCALE GENOMIC DNA]</scope>
    <source>
        <strain evidence="2 3">S5.20</strain>
    </source>
</reference>
<dbReference type="Proteomes" id="UP000320095">
    <property type="component" value="Unassembled WGS sequence"/>
</dbReference>
<evidence type="ECO:0000259" key="1">
    <source>
        <dbReference type="Pfam" id="PF05305"/>
    </source>
</evidence>
<evidence type="ECO:0000313" key="3">
    <source>
        <dbReference type="Proteomes" id="UP000320095"/>
    </source>
</evidence>
<protein>
    <submittedName>
        <fullName evidence="2">DUF732 domain-containing protein</fullName>
    </submittedName>
</protein>
<sequence>MKRGTPLIAVIVAGTAFGVITQTPAPLAHAAPAPEVEYTYDVVARRHYAFPNNDAIGYGYGICDKVRNGEAYPQIMGDVKSDVLPNDEFAANYLVSYAVGILCPAEIWQLRNSAAGYQPPPG</sequence>
<dbReference type="EMBL" id="RCZG01000001">
    <property type="protein sequence ID" value="TPG36431.1"/>
    <property type="molecule type" value="Genomic_DNA"/>
</dbReference>
<proteinExistence type="predicted"/>
<dbReference type="RefSeq" id="WP_140687016.1">
    <property type="nucleotide sequence ID" value="NZ_RCZG01000001.1"/>
</dbReference>
<dbReference type="Pfam" id="PF05305">
    <property type="entry name" value="DUF732"/>
    <property type="match status" value="1"/>
</dbReference>
<comment type="caution">
    <text evidence="2">The sequence shown here is derived from an EMBL/GenBank/DDBJ whole genome shotgun (WGS) entry which is preliminary data.</text>
</comment>
<dbReference type="AlphaFoldDB" id="A0A502EJC7"/>
<evidence type="ECO:0000313" key="2">
    <source>
        <dbReference type="EMBL" id="TPG36431.1"/>
    </source>
</evidence>
<dbReference type="InterPro" id="IPR007969">
    <property type="entry name" value="DUF732"/>
</dbReference>
<keyword evidence="3" id="KW-1185">Reference proteome</keyword>